<feature type="non-terminal residue" evidence="2">
    <location>
        <position position="303"/>
    </location>
</feature>
<dbReference type="EMBL" id="UINC01135498">
    <property type="protein sequence ID" value="SVD19681.1"/>
    <property type="molecule type" value="Genomic_DNA"/>
</dbReference>
<dbReference type="SUPFAM" id="SSF53218">
    <property type="entry name" value="Molybdenum cofactor biosynthesis proteins"/>
    <property type="match status" value="1"/>
</dbReference>
<dbReference type="AlphaFoldDB" id="A0A382TE43"/>
<evidence type="ECO:0000259" key="1">
    <source>
        <dbReference type="SMART" id="SM00852"/>
    </source>
</evidence>
<dbReference type="SMART" id="SM00852">
    <property type="entry name" value="MoCF_biosynth"/>
    <property type="match status" value="1"/>
</dbReference>
<evidence type="ECO:0000313" key="2">
    <source>
        <dbReference type="EMBL" id="SVD19681.1"/>
    </source>
</evidence>
<accession>A0A382TE43</accession>
<name>A0A382TE43_9ZZZZ</name>
<reference evidence="2" key="1">
    <citation type="submission" date="2018-05" db="EMBL/GenBank/DDBJ databases">
        <authorList>
            <person name="Lanie J.A."/>
            <person name="Ng W.-L."/>
            <person name="Kazmierczak K.M."/>
            <person name="Andrzejewski T.M."/>
            <person name="Davidsen T.M."/>
            <person name="Wayne K.J."/>
            <person name="Tettelin H."/>
            <person name="Glass J.I."/>
            <person name="Rusch D."/>
            <person name="Podicherti R."/>
            <person name="Tsui H.-C.T."/>
            <person name="Winkler M.E."/>
        </authorList>
    </citation>
    <scope>NUCLEOTIDE SEQUENCE</scope>
</reference>
<protein>
    <recommendedName>
        <fullName evidence="1">MoaB/Mog domain-containing protein</fullName>
    </recommendedName>
</protein>
<dbReference type="InterPro" id="IPR036425">
    <property type="entry name" value="MoaB/Mog-like_dom_sf"/>
</dbReference>
<dbReference type="Gene3D" id="3.40.980.10">
    <property type="entry name" value="MoaB/Mog-like domain"/>
    <property type="match status" value="1"/>
</dbReference>
<dbReference type="InterPro" id="IPR001453">
    <property type="entry name" value="MoaB/Mog_dom"/>
</dbReference>
<feature type="domain" description="MoaB/Mog" evidence="1">
    <location>
        <begin position="166"/>
        <end position="303"/>
    </location>
</feature>
<dbReference type="CDD" id="cd03522">
    <property type="entry name" value="MoeA_like"/>
    <property type="match status" value="1"/>
</dbReference>
<organism evidence="2">
    <name type="scientific">marine metagenome</name>
    <dbReference type="NCBI Taxonomy" id="408172"/>
    <lineage>
        <taxon>unclassified sequences</taxon>
        <taxon>metagenomes</taxon>
        <taxon>ecological metagenomes</taxon>
    </lineage>
</organism>
<proteinExistence type="predicted"/>
<sequence length="303" mass="31844">MPVVESEGAVLAHSIRIPEGSLKKGRILSREDVSTLRTAGIEKIVGARLDPGDVPEDLGATQIAKAVGGEGVSLNAAFTGRCNLYADSPGVVVVNRGSIDQINLLDESLTIATLPHCDVVTPKQMVATVKVIPFSAPRQVIKAAKKLADNASYVIKVAPFTAKSVGLILTRLPGTKQSVLANTIKTVRARVEAVRSVLKTSEILDHDETAIEAAIKRMYSGGCELILISGASAIVDRRDVVPLGLESAGGTIDHFGMPVDPGNLLLLGHLGDGDSRVPVLGLPGCARSPKLNGFDWVLERLTA</sequence>
<gene>
    <name evidence="2" type="ORF">METZ01_LOCUS372535</name>
</gene>